<accession>A0ABS6UEF1</accession>
<proteinExistence type="predicted"/>
<evidence type="ECO:0000259" key="1">
    <source>
        <dbReference type="Pfam" id="PF02803"/>
    </source>
</evidence>
<dbReference type="EMBL" id="JADQDF010000001">
    <property type="protein sequence ID" value="MBW0130229.1"/>
    <property type="molecule type" value="Genomic_DNA"/>
</dbReference>
<organism evidence="2 3">
    <name type="scientific">Pseudonocardia oceani</name>
    <dbReference type="NCBI Taxonomy" id="2792013"/>
    <lineage>
        <taxon>Bacteria</taxon>
        <taxon>Bacillati</taxon>
        <taxon>Actinomycetota</taxon>
        <taxon>Actinomycetes</taxon>
        <taxon>Pseudonocardiales</taxon>
        <taxon>Pseudonocardiaceae</taxon>
        <taxon>Pseudonocardia</taxon>
    </lineage>
</organism>
<dbReference type="InterPro" id="IPR020617">
    <property type="entry name" value="Thiolase_C"/>
</dbReference>
<evidence type="ECO:0000313" key="3">
    <source>
        <dbReference type="Proteomes" id="UP000694300"/>
    </source>
</evidence>
<protein>
    <recommendedName>
        <fullName evidence="1">Thiolase C-terminal domain-containing protein</fullName>
    </recommendedName>
</protein>
<dbReference type="Pfam" id="PF02803">
    <property type="entry name" value="Thiolase_C"/>
    <property type="match status" value="1"/>
</dbReference>
<evidence type="ECO:0000313" key="2">
    <source>
        <dbReference type="EMBL" id="MBW0130229.1"/>
    </source>
</evidence>
<feature type="domain" description="Thiolase C-terminal" evidence="1">
    <location>
        <begin position="9"/>
        <end position="51"/>
    </location>
</feature>
<comment type="caution">
    <text evidence="2">The sequence shown here is derived from an EMBL/GenBank/DDBJ whole genome shotgun (WGS) entry which is preliminary data.</text>
</comment>
<gene>
    <name evidence="2" type="ORF">I4I82_21455</name>
</gene>
<dbReference type="Proteomes" id="UP000694300">
    <property type="component" value="Unassembled WGS sequence"/>
</dbReference>
<keyword evidence="3" id="KW-1185">Reference proteome</keyword>
<name>A0ABS6UEF1_9PSEU</name>
<sequence length="54" mass="5776">MRRVRRCTGSPVGATGARILATPSREMIRRGARYGLETRCIGGGQGLAALFDLV</sequence>
<reference evidence="2 3" key="1">
    <citation type="submission" date="2020-11" db="EMBL/GenBank/DDBJ databases">
        <title>Pseudonocardia abyssalis sp. nov. and Pseudonocardia oceani sp. nov., description and phylogenomic analysis of two novel actinomycetes isolated from the deep Southern Ocean.</title>
        <authorList>
            <person name="Parra J."/>
        </authorList>
    </citation>
    <scope>NUCLEOTIDE SEQUENCE [LARGE SCALE GENOMIC DNA]</scope>
    <source>
        <strain evidence="3">KRD185</strain>
    </source>
</reference>